<dbReference type="InterPro" id="IPR002130">
    <property type="entry name" value="Cyclophilin-type_PPIase_dom"/>
</dbReference>
<reference evidence="2 3" key="1">
    <citation type="submission" date="2024-05" db="EMBL/GenBank/DDBJ databases">
        <title>Genetic variation in Jamaican populations of the coffee berry borer (Hypothenemus hampei).</title>
        <authorList>
            <person name="Errbii M."/>
            <person name="Myrie A."/>
        </authorList>
    </citation>
    <scope>NUCLEOTIDE SEQUENCE [LARGE SCALE GENOMIC DNA]</scope>
    <source>
        <strain evidence="2">JA-Hopewell-2020-01-JO</strain>
        <tissue evidence="2">Whole body</tissue>
    </source>
</reference>
<accession>A0ABD1EPC9</accession>
<dbReference type="InterPro" id="IPR029000">
    <property type="entry name" value="Cyclophilin-like_dom_sf"/>
</dbReference>
<keyword evidence="3" id="KW-1185">Reference proteome</keyword>
<dbReference type="Gene3D" id="2.40.100.10">
    <property type="entry name" value="Cyclophilin-like"/>
    <property type="match status" value="1"/>
</dbReference>
<dbReference type="Pfam" id="PF00160">
    <property type="entry name" value="Pro_isomerase"/>
    <property type="match status" value="1"/>
</dbReference>
<dbReference type="PANTHER" id="PTHR11071">
    <property type="entry name" value="PEPTIDYL-PROLYL CIS-TRANS ISOMERASE"/>
    <property type="match status" value="1"/>
</dbReference>
<dbReference type="Proteomes" id="UP001566132">
    <property type="component" value="Unassembled WGS sequence"/>
</dbReference>
<dbReference type="AlphaFoldDB" id="A0ABD1EPC9"/>
<sequence>MDKDGVPKPQKFLLVGIVTSEDFQKCRYVLEKLHKSFPKEFVSPDVRPMLDVEWNQFITKVLLLKLVVFYYKQRVLISLKYRRRLGSGLWSIKNRMAVFRNGEFIGDFESFHKFIWSKWKHIFNQDWQCLTAKHLFEYLELKTQQCRHLAYLTIALDNHVIGSLLFELYSDIVPLACENFLNRCKSDVNGYQGTPIHRIVKNSWIQCGGYHLKPIKMPCENYVVPHDRRGVLSTCNNRPHNDNSTQFYIALDAAPWMDYKYVAFGQLLHGDEVLKIIEEVPTMYQTPLKKITIVKCGEYQMKFGEDEQLFTRAEIDNWKDIQPQVDILEYLKSYYQTMMVDEGQPDQYYLLPKEKFNDSILSSQNIKRGSKHLPRIADNEDEENYDIFGPDCPLMWYKGLYDSDTSEPTQSDVTL</sequence>
<dbReference type="PRINTS" id="PR00153">
    <property type="entry name" value="CSAPPISMRASE"/>
</dbReference>
<evidence type="ECO:0000259" key="1">
    <source>
        <dbReference type="PROSITE" id="PS50072"/>
    </source>
</evidence>
<gene>
    <name evidence="2" type="ORF">ABEB36_008307</name>
</gene>
<proteinExistence type="predicted"/>
<organism evidence="2 3">
    <name type="scientific">Hypothenemus hampei</name>
    <name type="common">Coffee berry borer</name>
    <dbReference type="NCBI Taxonomy" id="57062"/>
    <lineage>
        <taxon>Eukaryota</taxon>
        <taxon>Metazoa</taxon>
        <taxon>Ecdysozoa</taxon>
        <taxon>Arthropoda</taxon>
        <taxon>Hexapoda</taxon>
        <taxon>Insecta</taxon>
        <taxon>Pterygota</taxon>
        <taxon>Neoptera</taxon>
        <taxon>Endopterygota</taxon>
        <taxon>Coleoptera</taxon>
        <taxon>Polyphaga</taxon>
        <taxon>Cucujiformia</taxon>
        <taxon>Curculionidae</taxon>
        <taxon>Scolytinae</taxon>
        <taxon>Hypothenemus</taxon>
    </lineage>
</organism>
<dbReference type="CDD" id="cd00317">
    <property type="entry name" value="cyclophilin"/>
    <property type="match status" value="1"/>
</dbReference>
<dbReference type="EMBL" id="JBDJPC010000006">
    <property type="protein sequence ID" value="KAL1497325.1"/>
    <property type="molecule type" value="Genomic_DNA"/>
</dbReference>
<dbReference type="SUPFAM" id="SSF50891">
    <property type="entry name" value="Cyclophilin-like"/>
    <property type="match status" value="1"/>
</dbReference>
<dbReference type="PANTHER" id="PTHR11071:SF561">
    <property type="entry name" value="PEPTIDYL-PROLYL CIS-TRANS ISOMERASE D-RELATED"/>
    <property type="match status" value="1"/>
</dbReference>
<feature type="domain" description="PPIase cyclophilin-type" evidence="1">
    <location>
        <begin position="151"/>
        <end position="298"/>
    </location>
</feature>
<name>A0ABD1EPC9_HYPHA</name>
<protein>
    <recommendedName>
        <fullName evidence="1">PPIase cyclophilin-type domain-containing protein</fullName>
    </recommendedName>
</protein>
<evidence type="ECO:0000313" key="2">
    <source>
        <dbReference type="EMBL" id="KAL1497325.1"/>
    </source>
</evidence>
<dbReference type="PROSITE" id="PS50072">
    <property type="entry name" value="CSA_PPIASE_2"/>
    <property type="match status" value="1"/>
</dbReference>
<comment type="caution">
    <text evidence="2">The sequence shown here is derived from an EMBL/GenBank/DDBJ whole genome shotgun (WGS) entry which is preliminary data.</text>
</comment>
<evidence type="ECO:0000313" key="3">
    <source>
        <dbReference type="Proteomes" id="UP001566132"/>
    </source>
</evidence>